<keyword evidence="9" id="KW-0472">Membrane</keyword>
<feature type="domain" description="Histidine kinase" evidence="10">
    <location>
        <begin position="1"/>
        <end position="61"/>
    </location>
</feature>
<evidence type="ECO:0000256" key="2">
    <source>
        <dbReference type="ARBA" id="ARBA00012438"/>
    </source>
</evidence>
<accession>A0A1Y2T565</accession>
<evidence type="ECO:0000256" key="4">
    <source>
        <dbReference type="ARBA" id="ARBA00022679"/>
    </source>
</evidence>
<dbReference type="EC" id="2.7.13.3" evidence="2"/>
<dbReference type="PANTHER" id="PTHR43065:SF10">
    <property type="entry name" value="PEROXIDE STRESS-ACTIVATED HISTIDINE KINASE MAK3"/>
    <property type="match status" value="1"/>
</dbReference>
<keyword evidence="8" id="KW-0902">Two-component regulatory system</keyword>
<dbReference type="PANTHER" id="PTHR43065">
    <property type="entry name" value="SENSOR HISTIDINE KINASE"/>
    <property type="match status" value="1"/>
</dbReference>
<evidence type="ECO:0000256" key="5">
    <source>
        <dbReference type="ARBA" id="ARBA00022741"/>
    </source>
</evidence>
<evidence type="ECO:0000259" key="10">
    <source>
        <dbReference type="PROSITE" id="PS50109"/>
    </source>
</evidence>
<dbReference type="Proteomes" id="UP000194267">
    <property type="component" value="Unassembled WGS sequence"/>
</dbReference>
<evidence type="ECO:0000256" key="3">
    <source>
        <dbReference type="ARBA" id="ARBA00022553"/>
    </source>
</evidence>
<keyword evidence="4" id="KW-0808">Transferase</keyword>
<keyword evidence="6" id="KW-0418">Kinase</keyword>
<proteinExistence type="predicted"/>
<dbReference type="Pfam" id="PF02518">
    <property type="entry name" value="HATPase_c"/>
    <property type="match status" value="1"/>
</dbReference>
<dbReference type="InterPro" id="IPR003594">
    <property type="entry name" value="HATPase_dom"/>
</dbReference>
<evidence type="ECO:0000256" key="6">
    <source>
        <dbReference type="ARBA" id="ARBA00022777"/>
    </source>
</evidence>
<comment type="catalytic activity">
    <reaction evidence="1">
        <text>ATP + protein L-histidine = ADP + protein N-phospho-L-histidine.</text>
        <dbReference type="EC" id="2.7.13.3"/>
    </reaction>
</comment>
<evidence type="ECO:0000256" key="7">
    <source>
        <dbReference type="ARBA" id="ARBA00022840"/>
    </source>
</evidence>
<dbReference type="InterPro" id="IPR036890">
    <property type="entry name" value="HATPase_C_sf"/>
</dbReference>
<gene>
    <name evidence="11" type="ORF">A6D92_05355</name>
</gene>
<dbReference type="Gene3D" id="3.30.565.10">
    <property type="entry name" value="Histidine kinase-like ATPase, C-terminal domain"/>
    <property type="match status" value="1"/>
</dbReference>
<dbReference type="AlphaFoldDB" id="A0A1Y2T565"/>
<dbReference type="EMBL" id="LWLV01000347">
    <property type="protein sequence ID" value="OTA41591.1"/>
    <property type="molecule type" value="Genomic_DNA"/>
</dbReference>
<keyword evidence="9" id="KW-0812">Transmembrane</keyword>
<evidence type="ECO:0000256" key="1">
    <source>
        <dbReference type="ARBA" id="ARBA00000085"/>
    </source>
</evidence>
<protein>
    <recommendedName>
        <fullName evidence="2">histidine kinase</fullName>
        <ecNumber evidence="2">2.7.13.3</ecNumber>
    </recommendedName>
</protein>
<dbReference type="InterPro" id="IPR005467">
    <property type="entry name" value="His_kinase_dom"/>
</dbReference>
<dbReference type="SUPFAM" id="SSF55874">
    <property type="entry name" value="ATPase domain of HSP90 chaperone/DNA topoisomerase II/histidine kinase"/>
    <property type="match status" value="1"/>
</dbReference>
<reference evidence="12" key="1">
    <citation type="submission" date="2016-04" db="EMBL/GenBank/DDBJ databases">
        <authorList>
            <person name="Antunes L.P."/>
            <person name="Martins L.F."/>
            <person name="Pereira R.V."/>
            <person name="Thomas A.M."/>
            <person name="Barbosa D."/>
            <person name="Nascimento L."/>
            <person name="Silva G.M."/>
            <person name="Condomitti G.W."/>
            <person name="Digiampietri L.A."/>
            <person name="Lombardi K.C."/>
            <person name="Ramos P.L."/>
            <person name="Quaggio R.B."/>
            <person name="Oliveira J.C."/>
            <person name="Pascon R.C."/>
            <person name="Cruz J.B."/>
            <person name="Silva A.M."/>
            <person name="Setubal J.C."/>
        </authorList>
    </citation>
    <scope>NUCLEOTIDE SEQUENCE [LARGE SCALE GENOMIC DNA]</scope>
</reference>
<dbReference type="PROSITE" id="PS50109">
    <property type="entry name" value="HIS_KIN"/>
    <property type="match status" value="1"/>
</dbReference>
<sequence length="63" mass="7022">MDEDTLARALDPFFTTKPPGRGTGLGLSTCYGIITGLGGRFWLESRRGQGTRVWFEMPVWEGE</sequence>
<dbReference type="GO" id="GO:0000160">
    <property type="term" value="P:phosphorelay signal transduction system"/>
    <property type="evidence" value="ECO:0007669"/>
    <property type="project" value="UniProtKB-KW"/>
</dbReference>
<dbReference type="PRINTS" id="PR00344">
    <property type="entry name" value="BCTRLSENSOR"/>
</dbReference>
<comment type="caution">
    <text evidence="11">The sequence shown here is derived from an EMBL/GenBank/DDBJ whole genome shotgun (WGS) entry which is preliminary data.</text>
</comment>
<dbReference type="GO" id="GO:0004673">
    <property type="term" value="F:protein histidine kinase activity"/>
    <property type="evidence" value="ECO:0007669"/>
    <property type="project" value="UniProtKB-EC"/>
</dbReference>
<feature type="transmembrane region" description="Helical" evidence="9">
    <location>
        <begin position="24"/>
        <end position="43"/>
    </location>
</feature>
<evidence type="ECO:0000313" key="11">
    <source>
        <dbReference type="EMBL" id="OTA41591.1"/>
    </source>
</evidence>
<evidence type="ECO:0000256" key="9">
    <source>
        <dbReference type="SAM" id="Phobius"/>
    </source>
</evidence>
<keyword evidence="7" id="KW-0067">ATP-binding</keyword>
<keyword evidence="3" id="KW-0597">Phosphoprotein</keyword>
<evidence type="ECO:0000256" key="8">
    <source>
        <dbReference type="ARBA" id="ARBA00023012"/>
    </source>
</evidence>
<evidence type="ECO:0000313" key="12">
    <source>
        <dbReference type="Proteomes" id="UP000194267"/>
    </source>
</evidence>
<dbReference type="InterPro" id="IPR004358">
    <property type="entry name" value="Sig_transdc_His_kin-like_C"/>
</dbReference>
<dbReference type="GO" id="GO:0005524">
    <property type="term" value="F:ATP binding"/>
    <property type="evidence" value="ECO:0007669"/>
    <property type="project" value="UniProtKB-KW"/>
</dbReference>
<keyword evidence="9" id="KW-1133">Transmembrane helix</keyword>
<name>A0A1Y2T565_SYMTR</name>
<keyword evidence="5" id="KW-0547">Nucleotide-binding</keyword>
<organism evidence="11 12">
    <name type="scientific">Symbiobacterium thermophilum</name>
    <dbReference type="NCBI Taxonomy" id="2734"/>
    <lineage>
        <taxon>Bacteria</taxon>
        <taxon>Bacillati</taxon>
        <taxon>Bacillota</taxon>
        <taxon>Clostridia</taxon>
        <taxon>Eubacteriales</taxon>
        <taxon>Symbiobacteriaceae</taxon>
        <taxon>Symbiobacterium</taxon>
    </lineage>
</organism>